<dbReference type="Proteomes" id="UP000185766">
    <property type="component" value="Unassembled WGS sequence"/>
</dbReference>
<dbReference type="Gene3D" id="3.40.1410.10">
    <property type="entry name" value="Chorismate lyase-like"/>
    <property type="match status" value="1"/>
</dbReference>
<evidence type="ECO:0000256" key="3">
    <source>
        <dbReference type="ARBA" id="ARBA00023163"/>
    </source>
</evidence>
<dbReference type="InterPro" id="IPR036388">
    <property type="entry name" value="WH-like_DNA-bd_sf"/>
</dbReference>
<dbReference type="InterPro" id="IPR028978">
    <property type="entry name" value="Chorismate_lyase_/UTRA_dom_sf"/>
</dbReference>
<dbReference type="Pfam" id="PF07702">
    <property type="entry name" value="UTRA"/>
    <property type="match status" value="1"/>
</dbReference>
<organism evidence="5 6">
    <name type="scientific">Atopomonas hussainii</name>
    <dbReference type="NCBI Taxonomy" id="1429083"/>
    <lineage>
        <taxon>Bacteria</taxon>
        <taxon>Pseudomonadati</taxon>
        <taxon>Pseudomonadota</taxon>
        <taxon>Gammaproteobacteria</taxon>
        <taxon>Pseudomonadales</taxon>
        <taxon>Pseudomonadaceae</taxon>
        <taxon>Atopomonas</taxon>
    </lineage>
</organism>
<dbReference type="Gene3D" id="1.10.10.10">
    <property type="entry name" value="Winged helix-like DNA-binding domain superfamily/Winged helix DNA-binding domain"/>
    <property type="match status" value="1"/>
</dbReference>
<dbReference type="AlphaFoldDB" id="A0A1H7QA66"/>
<dbReference type="InterPro" id="IPR036390">
    <property type="entry name" value="WH_DNA-bd_sf"/>
</dbReference>
<dbReference type="PANTHER" id="PTHR44846:SF7">
    <property type="entry name" value="TRANSCRIPTIONAL REGULATOR OF 2-AMINOETHYLPHOSPHONATE DEGRADATION OPERONS-RELATED"/>
    <property type="match status" value="1"/>
</dbReference>
<dbReference type="GO" id="GO:0003677">
    <property type="term" value="F:DNA binding"/>
    <property type="evidence" value="ECO:0007669"/>
    <property type="project" value="UniProtKB-KW"/>
</dbReference>
<dbReference type="STRING" id="1429083.GCA_001885685_00352"/>
<dbReference type="EMBL" id="FOAS01000012">
    <property type="protein sequence ID" value="SEL44544.1"/>
    <property type="molecule type" value="Genomic_DNA"/>
</dbReference>
<dbReference type="SUPFAM" id="SSF64288">
    <property type="entry name" value="Chorismate lyase-like"/>
    <property type="match status" value="1"/>
</dbReference>
<dbReference type="SMART" id="SM00866">
    <property type="entry name" value="UTRA"/>
    <property type="match status" value="1"/>
</dbReference>
<evidence type="ECO:0000313" key="6">
    <source>
        <dbReference type="Proteomes" id="UP000185766"/>
    </source>
</evidence>
<name>A0A1H7QA66_9GAMM</name>
<keyword evidence="1" id="KW-0805">Transcription regulation</keyword>
<dbReference type="PROSITE" id="PS50949">
    <property type="entry name" value="HTH_GNTR"/>
    <property type="match status" value="1"/>
</dbReference>
<dbReference type="GO" id="GO:0003700">
    <property type="term" value="F:DNA-binding transcription factor activity"/>
    <property type="evidence" value="ECO:0007669"/>
    <property type="project" value="InterPro"/>
</dbReference>
<sequence>MYTGIPGREPSQVTQIRQALLAQIDQDLGEHGRLPAERVLSEQFATTRITLREALLQLEAEGVLYREERRGWFVAPPRLAYNPSARGYFDRMVRSQGRVPGTRLLQVETQAATEQIAALLQIRPLDPVYLVRRARSVDGRRVLFVEHYLNAACFPDFERFGERTLSHSLTELYRQHYGIEYGRVRFEIMPTALPEMAARVLKVAPGSPALQVQRVNADQSGRWIDCDLEYWRQDAVKVCIEAGS</sequence>
<reference evidence="5 6" key="1">
    <citation type="submission" date="2016-10" db="EMBL/GenBank/DDBJ databases">
        <authorList>
            <person name="de Groot N.N."/>
        </authorList>
    </citation>
    <scope>NUCLEOTIDE SEQUENCE [LARGE SCALE GENOMIC DNA]</scope>
    <source>
        <strain evidence="5 6">JCM 19513</strain>
    </source>
</reference>
<proteinExistence type="predicted"/>
<dbReference type="CDD" id="cd07377">
    <property type="entry name" value="WHTH_GntR"/>
    <property type="match status" value="1"/>
</dbReference>
<dbReference type="GO" id="GO:0045892">
    <property type="term" value="P:negative regulation of DNA-templated transcription"/>
    <property type="evidence" value="ECO:0007669"/>
    <property type="project" value="TreeGrafter"/>
</dbReference>
<protein>
    <submittedName>
        <fullName evidence="5">DNA-binding transcriptional regulator, GntR family</fullName>
    </submittedName>
</protein>
<dbReference type="SMART" id="SM00345">
    <property type="entry name" value="HTH_GNTR"/>
    <property type="match status" value="1"/>
</dbReference>
<evidence type="ECO:0000256" key="1">
    <source>
        <dbReference type="ARBA" id="ARBA00023015"/>
    </source>
</evidence>
<dbReference type="PRINTS" id="PR00035">
    <property type="entry name" value="HTHGNTR"/>
</dbReference>
<evidence type="ECO:0000256" key="2">
    <source>
        <dbReference type="ARBA" id="ARBA00023125"/>
    </source>
</evidence>
<dbReference type="InterPro" id="IPR000524">
    <property type="entry name" value="Tscrpt_reg_HTH_GntR"/>
</dbReference>
<dbReference type="InterPro" id="IPR011663">
    <property type="entry name" value="UTRA"/>
</dbReference>
<dbReference type="SUPFAM" id="SSF46785">
    <property type="entry name" value="Winged helix' DNA-binding domain"/>
    <property type="match status" value="1"/>
</dbReference>
<evidence type="ECO:0000313" key="5">
    <source>
        <dbReference type="EMBL" id="SEL44544.1"/>
    </source>
</evidence>
<keyword evidence="3" id="KW-0804">Transcription</keyword>
<dbReference type="InterPro" id="IPR050679">
    <property type="entry name" value="Bact_HTH_transcr_reg"/>
</dbReference>
<dbReference type="Pfam" id="PF00392">
    <property type="entry name" value="GntR"/>
    <property type="match status" value="1"/>
</dbReference>
<feature type="domain" description="HTH gntR-type" evidence="4">
    <location>
        <begin position="10"/>
        <end position="77"/>
    </location>
</feature>
<dbReference type="PANTHER" id="PTHR44846">
    <property type="entry name" value="MANNOSYL-D-GLYCERATE TRANSPORT/METABOLISM SYSTEM REPRESSOR MNGR-RELATED"/>
    <property type="match status" value="1"/>
</dbReference>
<dbReference type="RefSeq" id="WP_074869126.1">
    <property type="nucleotide sequence ID" value="NZ_FOAS01000012.1"/>
</dbReference>
<keyword evidence="2 5" id="KW-0238">DNA-binding</keyword>
<evidence type="ECO:0000259" key="4">
    <source>
        <dbReference type="PROSITE" id="PS50949"/>
    </source>
</evidence>
<gene>
    <name evidence="5" type="ORF">SAMN05216214_11272</name>
</gene>
<accession>A0A1H7QA66</accession>
<keyword evidence="6" id="KW-1185">Reference proteome</keyword>